<dbReference type="GO" id="GO:0016020">
    <property type="term" value="C:membrane"/>
    <property type="evidence" value="ECO:0007669"/>
    <property type="project" value="InterPro"/>
</dbReference>
<dbReference type="GO" id="GO:0004674">
    <property type="term" value="F:protein serine/threonine kinase activity"/>
    <property type="evidence" value="ECO:0007669"/>
    <property type="project" value="UniProtKB-EC"/>
</dbReference>
<evidence type="ECO:0000313" key="3">
    <source>
        <dbReference type="Proteomes" id="UP000218263"/>
    </source>
</evidence>
<keyword evidence="2" id="KW-0808">Transferase</keyword>
<reference evidence="2 3" key="1">
    <citation type="submission" date="2015-12" db="EMBL/GenBank/DDBJ databases">
        <title>Genome sequence of Mucilaginibacter gotjawali.</title>
        <authorList>
            <person name="Lee J.S."/>
            <person name="Lee K.C."/>
            <person name="Kim K.K."/>
            <person name="Lee B.W."/>
        </authorList>
    </citation>
    <scope>NUCLEOTIDE SEQUENCE [LARGE SCALE GENOMIC DNA]</scope>
    <source>
        <strain evidence="2 3">SA3-7</strain>
    </source>
</reference>
<dbReference type="InterPro" id="IPR026341">
    <property type="entry name" value="T9SS_type_B"/>
</dbReference>
<dbReference type="InterPro" id="IPR015919">
    <property type="entry name" value="Cadherin-like_sf"/>
</dbReference>
<keyword evidence="3" id="KW-1185">Reference proteome</keyword>
<feature type="domain" description="Cadherin-like beta-sandwich-like" evidence="1">
    <location>
        <begin position="1578"/>
        <end position="1633"/>
    </location>
</feature>
<protein>
    <submittedName>
        <fullName evidence="2">Serine/threonine-protein kinase PknD</fullName>
        <ecNumber evidence="2">2.7.11.1</ecNumber>
    </submittedName>
</protein>
<keyword evidence="2" id="KW-0418">Kinase</keyword>
<proteinExistence type="predicted"/>
<dbReference type="Pfam" id="PF12733">
    <property type="entry name" value="Cadherin-like"/>
    <property type="match status" value="9"/>
</dbReference>
<dbReference type="OrthoDB" id="355609at2"/>
<accession>A0A110B020</accession>
<dbReference type="SUPFAM" id="SSF49313">
    <property type="entry name" value="Cadherin-like"/>
    <property type="match status" value="3"/>
</dbReference>
<dbReference type="KEGG" id="mgot:MgSA37_00305"/>
<dbReference type="Gene3D" id="2.120.10.30">
    <property type="entry name" value="TolB, C-terminal domain"/>
    <property type="match status" value="2"/>
</dbReference>
<dbReference type="EMBL" id="AP017313">
    <property type="protein sequence ID" value="BAU52155.1"/>
    <property type="molecule type" value="Genomic_DNA"/>
</dbReference>
<dbReference type="NCBIfam" id="TIGR04131">
    <property type="entry name" value="Bac_Flav_CTERM"/>
    <property type="match status" value="1"/>
</dbReference>
<feature type="domain" description="Cadherin-like beta-sandwich-like" evidence="1">
    <location>
        <begin position="1460"/>
        <end position="1551"/>
    </location>
</feature>
<dbReference type="SUPFAM" id="SSF63829">
    <property type="entry name" value="Calcium-dependent phosphotriesterase"/>
    <property type="match status" value="1"/>
</dbReference>
<dbReference type="Pfam" id="PF05345">
    <property type="entry name" value="He_PIG"/>
    <property type="match status" value="4"/>
</dbReference>
<gene>
    <name evidence="2" type="primary">pknD_3</name>
    <name evidence="2" type="ORF">MgSA37_00305</name>
</gene>
<dbReference type="InterPro" id="IPR013783">
    <property type="entry name" value="Ig-like_fold"/>
</dbReference>
<dbReference type="SUPFAM" id="SSF101898">
    <property type="entry name" value="NHL repeat"/>
    <property type="match status" value="2"/>
</dbReference>
<feature type="domain" description="Cadherin-like beta-sandwich-like" evidence="1">
    <location>
        <begin position="2038"/>
        <end position="2129"/>
    </location>
</feature>
<dbReference type="InterPro" id="IPR011042">
    <property type="entry name" value="6-blade_b-propeller_TolB-like"/>
</dbReference>
<dbReference type="Pfam" id="PF13585">
    <property type="entry name" value="CHU_C"/>
    <property type="match status" value="1"/>
</dbReference>
<dbReference type="CDD" id="cd05819">
    <property type="entry name" value="NHL"/>
    <property type="match status" value="1"/>
</dbReference>
<dbReference type="SUPFAM" id="SSF89372">
    <property type="entry name" value="Fucose-specific lectin"/>
    <property type="match status" value="1"/>
</dbReference>
<feature type="domain" description="Cadherin-like beta-sandwich-like" evidence="1">
    <location>
        <begin position="1939"/>
        <end position="2030"/>
    </location>
</feature>
<evidence type="ECO:0000313" key="2">
    <source>
        <dbReference type="EMBL" id="BAU52155.1"/>
    </source>
</evidence>
<dbReference type="InterPro" id="IPR025883">
    <property type="entry name" value="Cadherin-like_domain"/>
</dbReference>
<dbReference type="PANTHER" id="PTHR24104">
    <property type="entry name" value="E3 UBIQUITIN-PROTEIN LIGASE NHLRC1-RELATED"/>
    <property type="match status" value="1"/>
</dbReference>
<feature type="domain" description="Cadherin-like beta-sandwich-like" evidence="1">
    <location>
        <begin position="1841"/>
        <end position="1931"/>
    </location>
</feature>
<dbReference type="InterPro" id="IPR050952">
    <property type="entry name" value="TRIM-NHL_E3_ligases"/>
</dbReference>
<dbReference type="PANTHER" id="PTHR24104:SF25">
    <property type="entry name" value="PROTEIN LIN-41"/>
    <property type="match status" value="1"/>
</dbReference>
<dbReference type="Proteomes" id="UP000218263">
    <property type="component" value="Chromosome"/>
</dbReference>
<organism evidence="2 3">
    <name type="scientific">Mucilaginibacter gotjawali</name>
    <dbReference type="NCBI Taxonomy" id="1550579"/>
    <lineage>
        <taxon>Bacteria</taxon>
        <taxon>Pseudomonadati</taxon>
        <taxon>Bacteroidota</taxon>
        <taxon>Sphingobacteriia</taxon>
        <taxon>Sphingobacteriales</taxon>
        <taxon>Sphingobacteriaceae</taxon>
        <taxon>Mucilaginibacter</taxon>
    </lineage>
</organism>
<dbReference type="GO" id="GO:0005509">
    <property type="term" value="F:calcium ion binding"/>
    <property type="evidence" value="ECO:0007669"/>
    <property type="project" value="InterPro"/>
</dbReference>
<name>A0A110B020_9SPHI</name>
<dbReference type="RefSeq" id="WP_096349507.1">
    <property type="nucleotide sequence ID" value="NZ_AP017313.1"/>
</dbReference>
<dbReference type="GO" id="GO:0008270">
    <property type="term" value="F:zinc ion binding"/>
    <property type="evidence" value="ECO:0007669"/>
    <property type="project" value="UniProtKB-KW"/>
</dbReference>
<dbReference type="EC" id="2.7.11.1" evidence="2"/>
<sequence>MTIFYTEIYYAGAKKLCKAASRLLNTPKPFTQIKKPLRFAAALLSFVFFAMPAAAQTLSFSYTGPNAYQTNTAITPLTPAQTVNSSVFGSTVPGTHLALDYNGNAYIQESGDGSSNFYQYAPGSSTPVAVPGFSAVSLAAALISSTNSTLLSWAINGSSSYIMQTVDVSNGQLQQPVSLFSSAQLTAFPFVAAVHPASGPEIAMVNVGYDAGQITFFTRTAGVWSGPTYLPENMLSPYRQPLFALAMNNYQGGFKLAYVGSDAQLYYATYSGGAWSAVTPWGSPNINLSNLGQENTVAFAMDAQGNVWYATDASLNELVPGSTTPITVATLPSKPVGLAFDVAGNLCVNLGTTIEKLAVASSFQVSPALPAGLSFNSATGVISGTPIAVSPATNYTVTATTGSGAFTTTVNIQVSGPSSVSYTTPNIYPTSTPIAPLTPVETVNTSVFASTTSGTGLALDYNGNAYIISSSTEIIQYQMGNSFVPLPANSSANIAIAPISASTSTLLSAFNGAFRAMDITNGSFNPPVTICSAQPGGVTIVAAVHPSSGPEIAMINRGYNAGGQLAFVTRTAGTWSTPVLINNAFPGSAMAINNYQGGLKLAYIGTDNNLYYATYSGGAWSVVSPWGTPNIGLSGVTAFALDAQGDVWYGNGTSLNELAPGSTSPLTVATLPSAPNAIAFDIQGNLYVNLGTTIEKLAVINNFQVNPGLPAGLSINSGTGVISGTPTAVVPAANYTVSATAGSSNLTAAVNIQTITTPSLSYGVPVNATVGAAITTITPTSGSISAQKYNSTPTTFASVTSPTGVAVDAAGNVYVADNSNNIDKFAPGSVLATSLGNGYSPLATDGVGNFYFTNLTTTTLTGIYQFSVIPPGSTSVAYGSPPTAPLTGNTCTGISIDAAGNAYVSTNDGNESVIEYTDGFPINAQANPFAIGNGFSSASGVATDAAGNVYVSDAGAGTIDVIPASRAQWTTLATGLGAPANICIDGAGNLYYSDNIANTISELPVGSTTPVLIASGLGTIKALAIDGKGNLYAADYTNNVIDRFSPTGGYYINPVLPPGLSFNGSTGGISGTPTAPTTAGASVNYTVTAYNTLGSASAVQSLAVIAAPPVVSYGGVQSFNIGKAITPLTPASTGVAAQGYNPVPGFMDFQFGAPYAVAVDTSLNVFVADPYNFGTFAVSSDFSPGYYRGNKCFAKGRGPYVQLPGEVYNYGLFCVATDSTGNIFYTIRSQAKKLSPFPAMAVNQAYDNAPVMCISTDSHGNVFGASPGNGTVLQLISNTPTTIASGFITPTGIAVDGLGNIFVGDRGNNTLYKIPAGSSTPIAVATGFNAPYQLAADGTGNIFIGDGGNGVVKELPAGGGPVITVIPNLKTPNGVAVDVNGALYVADAGFAQVRKYTPSGGYYISPSLPAGLSFNNTTGVISGTPTVITPVKDYRITAYNASGSTQTTLRFGVTPPSSALANLAVSTGALSPAFATATTGYAVSVPYATQQIAITPTAVDGNATVTVNGAAVAYGSTSAPIALQVGANTISIVVTASDHSSTKTYTITVNRAAPSSNALLSSAGIGYVIVGGNIEAVVTPATADPTAAVTVNGVAVASGSQSSPIPLAPGSNTIIITVTAQNGVSKLTYKITVEGPLSAISTLSSLTISAGTLSPVFSGSTTSYTDIVNNSVTAVTVTPTTSDPNATVSVNGAIVNSGTASGNIALSVGNTIIPTVVTAQDGVTSTTYTITVTRPSNNANLANMQLSAGTLNPVFASGTTNYTASVVNSVSSVTVTPTISDASATIKVNGTTVNSGTASGAIPLSVGANIITTIVTAQDGSTTKTYTITVTRMLPANANLANLTISASTLTPAFVTATTSYTASVANSATSITLTPKASDALATIKVNGTSVNTNTSSGAIPLIVGNNVISVVVTAQNGTTTKTYTITVTRMLPANPNLSNLTLSAGTLTPVFATATTSYSASVANPVSSITVTPKASDALATIKVNGTAVSTNTASGAIPLNAGNNLITIIVTAENGIATKTYTVTVTRAPSTNAYLSNLSLSSGNLTPVFASATASYSASVVNSVTSVTVTPATSDATATITVNGTSVNSGTASGAIALSAGTNTITTVVTAQDGVTTKTYTVTVNRLSNNANLAGLAITTGTLSPVFTSGTTSYNGSVVNSVTSVTVTPTTSDATATLTVNGTAVSSGTASGAIALNVGPNTITTVVTAQDGTTKTYTVTLTRMLPANANLSGLSLSAGALTPAFATATTSYTLSVANAVTSTTVTPKASDALATITVNGVAVNSGTASGAIALNVGTNVITTIVTAQNGTTTKTYTVTVTRAAGSLNSVYEPISVTNPAGKAQMMGEELVVRQGLSPNGDGINDFLQIDGITNYPDNKLTIMNRSGQLIFEAKGYDNSTKVFDGHSNKTGAMQLPGTYFYSLDFTVNGTTKRKTGFIILKY</sequence>
<dbReference type="Gene3D" id="2.60.40.10">
    <property type="entry name" value="Immunoglobulins"/>
    <property type="match status" value="4"/>
</dbReference>
<feature type="domain" description="Cadherin-like beta-sandwich-like" evidence="1">
    <location>
        <begin position="2145"/>
        <end position="2226"/>
    </location>
</feature>
<feature type="domain" description="Cadherin-like beta-sandwich-like" evidence="1">
    <location>
        <begin position="2244"/>
        <end position="2325"/>
    </location>
</feature>
<dbReference type="Gene3D" id="2.40.10.500">
    <property type="match status" value="1"/>
</dbReference>
<feature type="domain" description="Cadherin-like beta-sandwich-like" evidence="1">
    <location>
        <begin position="1748"/>
        <end position="1832"/>
    </location>
</feature>
<evidence type="ECO:0000259" key="1">
    <source>
        <dbReference type="Pfam" id="PF12733"/>
    </source>
</evidence>
<feature type="domain" description="Cadherin-like beta-sandwich-like" evidence="1">
    <location>
        <begin position="1643"/>
        <end position="1735"/>
    </location>
</feature>